<sequence>MTTPAHSTRTTNLEGAARAAIAGGAPLALLIALGMPGYAAFAMFAGFTAIFGATEPYRQRMVTTGIAGLLQAACMAAGIAVSMSGAPLWLQGTGLVVVLVVAVCTLSTLQTIPAQPIFPVFAFCVSALVPVRPADLPLVATIIVGSVVWAWLVAMSGAVIRLVLHPRAPHVFRPIAPHKHRSFAVLRTPALWETVGLNVVGALVAGAVAESVPALGHPYWAVVAVVSTLPAIRQRHTVRRASQRVIGTIGGTVVAVGILLLEPSAWWIVVIAVVGQFFAEIFVARHYAVTLLFLTPLALAVSWLSLPEAPELLALDRIAQTTLGAVVSVALLVVGRLIERRRGRALGATGAIRTV</sequence>
<name>A0A850DTB1_9MICO</name>
<reference evidence="8 9" key="1">
    <citation type="submission" date="2020-05" db="EMBL/GenBank/DDBJ databases">
        <title>Genome Sequencing of Type Strains.</title>
        <authorList>
            <person name="Lemaire J.F."/>
            <person name="Inderbitzin P."/>
            <person name="Gregorio O.A."/>
            <person name="Collins S.B."/>
            <person name="Wespe N."/>
            <person name="Knight-Connoni V."/>
        </authorList>
    </citation>
    <scope>NUCLEOTIDE SEQUENCE [LARGE SCALE GENOMIC DNA]</scope>
    <source>
        <strain evidence="8 9">DSM 20512</strain>
    </source>
</reference>
<evidence type="ECO:0000256" key="3">
    <source>
        <dbReference type="ARBA" id="ARBA00022989"/>
    </source>
</evidence>
<dbReference type="InterPro" id="IPR049453">
    <property type="entry name" value="Memb_transporter_dom"/>
</dbReference>
<evidence type="ECO:0000313" key="9">
    <source>
        <dbReference type="Proteomes" id="UP000539146"/>
    </source>
</evidence>
<evidence type="ECO:0000256" key="1">
    <source>
        <dbReference type="ARBA" id="ARBA00004141"/>
    </source>
</evidence>
<dbReference type="Proteomes" id="UP001652264">
    <property type="component" value="Unassembled WGS sequence"/>
</dbReference>
<keyword evidence="2 5" id="KW-0812">Transmembrane</keyword>
<evidence type="ECO:0000256" key="5">
    <source>
        <dbReference type="SAM" id="Phobius"/>
    </source>
</evidence>
<dbReference type="Proteomes" id="UP000539146">
    <property type="component" value="Unassembled WGS sequence"/>
</dbReference>
<evidence type="ECO:0000313" key="7">
    <source>
        <dbReference type="EMBL" id="MCS6521608.1"/>
    </source>
</evidence>
<accession>A0A850DTB1</accession>
<keyword evidence="4 5" id="KW-0472">Membrane</keyword>
<dbReference type="GeneID" id="95324520"/>
<evidence type="ECO:0000256" key="4">
    <source>
        <dbReference type="ARBA" id="ARBA00023136"/>
    </source>
</evidence>
<feature type="transmembrane region" description="Helical" evidence="5">
    <location>
        <begin position="244"/>
        <end position="260"/>
    </location>
</feature>
<dbReference type="RefSeq" id="WP_141862014.1">
    <property type="nucleotide sequence ID" value="NZ_BAAAWP010000001.1"/>
</dbReference>
<dbReference type="EMBL" id="JANVAD010000001">
    <property type="protein sequence ID" value="MCS6521608.1"/>
    <property type="molecule type" value="Genomic_DNA"/>
</dbReference>
<feature type="transmembrane region" description="Helical" evidence="5">
    <location>
        <begin position="288"/>
        <end position="306"/>
    </location>
</feature>
<protein>
    <submittedName>
        <fullName evidence="8">FUSC family protein</fullName>
    </submittedName>
</protein>
<organism evidence="8 9">
    <name type="scientific">Curtobacterium citreum</name>
    <dbReference type="NCBI Taxonomy" id="2036"/>
    <lineage>
        <taxon>Bacteria</taxon>
        <taxon>Bacillati</taxon>
        <taxon>Actinomycetota</taxon>
        <taxon>Actinomycetes</taxon>
        <taxon>Micrococcales</taxon>
        <taxon>Microbacteriaceae</taxon>
        <taxon>Curtobacterium</taxon>
    </lineage>
</organism>
<feature type="transmembrane region" description="Helical" evidence="5">
    <location>
        <begin position="138"/>
        <end position="164"/>
    </location>
</feature>
<dbReference type="GO" id="GO:0016020">
    <property type="term" value="C:membrane"/>
    <property type="evidence" value="ECO:0007669"/>
    <property type="project" value="UniProtKB-SubCell"/>
</dbReference>
<feature type="transmembrane region" description="Helical" evidence="5">
    <location>
        <begin position="318"/>
        <end position="338"/>
    </location>
</feature>
<feature type="transmembrane region" description="Helical" evidence="5">
    <location>
        <begin position="27"/>
        <end position="50"/>
    </location>
</feature>
<feature type="transmembrane region" description="Helical" evidence="5">
    <location>
        <begin position="88"/>
        <end position="109"/>
    </location>
</feature>
<evidence type="ECO:0000259" key="6">
    <source>
        <dbReference type="Pfam" id="PF13515"/>
    </source>
</evidence>
<comment type="subcellular location">
    <subcellularLocation>
        <location evidence="1">Membrane</location>
        <topology evidence="1">Multi-pass membrane protein</topology>
    </subcellularLocation>
</comment>
<feature type="domain" description="Integral membrane bound transporter" evidence="6">
    <location>
        <begin position="207"/>
        <end position="330"/>
    </location>
</feature>
<keyword evidence="10" id="KW-1185">Reference proteome</keyword>
<evidence type="ECO:0000313" key="8">
    <source>
        <dbReference type="EMBL" id="NUU26832.1"/>
    </source>
</evidence>
<proteinExistence type="predicted"/>
<keyword evidence="3 5" id="KW-1133">Transmembrane helix</keyword>
<feature type="transmembrane region" description="Helical" evidence="5">
    <location>
        <begin position="266"/>
        <end position="283"/>
    </location>
</feature>
<dbReference type="EMBL" id="JABMCG010000059">
    <property type="protein sequence ID" value="NUU26832.1"/>
    <property type="molecule type" value="Genomic_DNA"/>
</dbReference>
<comment type="caution">
    <text evidence="8">The sequence shown here is derived from an EMBL/GenBank/DDBJ whole genome shotgun (WGS) entry which is preliminary data.</text>
</comment>
<dbReference type="AlphaFoldDB" id="A0A850DTB1"/>
<reference evidence="7 10" key="2">
    <citation type="submission" date="2022-08" db="EMBL/GenBank/DDBJ databases">
        <title>Taxonomy of Curtobacterium flaccumfaciens.</title>
        <authorList>
            <person name="Osdaghi E."/>
            <person name="Taghavi S.M."/>
            <person name="Hamidizade M."/>
            <person name="Abachi H."/>
            <person name="Fazliarab A."/>
            <person name="Baeyen S."/>
            <person name="Portier P."/>
            <person name="Van Vaerenbergh J."/>
            <person name="Jacques M.-A."/>
        </authorList>
    </citation>
    <scope>NUCLEOTIDE SEQUENCE [LARGE SCALE GENOMIC DNA]</scope>
    <source>
        <strain evidence="7 10">LMG8786T</strain>
    </source>
</reference>
<evidence type="ECO:0000256" key="2">
    <source>
        <dbReference type="ARBA" id="ARBA00022692"/>
    </source>
</evidence>
<feature type="transmembrane region" description="Helical" evidence="5">
    <location>
        <begin position="62"/>
        <end position="82"/>
    </location>
</feature>
<gene>
    <name evidence="8" type="ORF">HP467_01705</name>
    <name evidence="7" type="ORF">NYQ28_03385</name>
</gene>
<evidence type="ECO:0000313" key="10">
    <source>
        <dbReference type="Proteomes" id="UP001652264"/>
    </source>
</evidence>
<dbReference type="Pfam" id="PF13515">
    <property type="entry name" value="FUSC_2"/>
    <property type="match status" value="1"/>
</dbReference>